<evidence type="ECO:0000256" key="1">
    <source>
        <dbReference type="ARBA" id="ARBA00005595"/>
    </source>
</evidence>
<gene>
    <name evidence="4" type="ORF">EC973_008215</name>
</gene>
<comment type="similarity">
    <text evidence="1">Belongs to the CWC16 family.</text>
</comment>
<comment type="caution">
    <text evidence="4">The sequence shown here is derived from an EMBL/GenBank/DDBJ whole genome shotgun (WGS) entry which is preliminary data.</text>
</comment>
<reference evidence="4" key="1">
    <citation type="submission" date="2020-01" db="EMBL/GenBank/DDBJ databases">
        <title>Genome Sequencing of Three Apophysomyces-Like Fungal Strains Confirms a Novel Fungal Genus in the Mucoromycota with divergent Burkholderia-like Endosymbiotic Bacteria.</title>
        <authorList>
            <person name="Stajich J.E."/>
            <person name="Macias A.M."/>
            <person name="Carter-House D."/>
            <person name="Lovett B."/>
            <person name="Kasson L.R."/>
            <person name="Berry K."/>
            <person name="Grigoriev I."/>
            <person name="Chang Y."/>
            <person name="Spatafora J."/>
            <person name="Kasson M.T."/>
        </authorList>
    </citation>
    <scope>NUCLEOTIDE SEQUENCE</scope>
    <source>
        <strain evidence="4">NRRL A-21654</strain>
    </source>
</reference>
<dbReference type="EMBL" id="JABAYA010000069">
    <property type="protein sequence ID" value="KAF7726920.1"/>
    <property type="molecule type" value="Genomic_DNA"/>
</dbReference>
<evidence type="ECO:0000256" key="3">
    <source>
        <dbReference type="SAM" id="MobiDB-lite"/>
    </source>
</evidence>
<evidence type="ECO:0000313" key="5">
    <source>
        <dbReference type="Proteomes" id="UP000605846"/>
    </source>
</evidence>
<accession>A0A8H7BX42</accession>
<feature type="compositionally biased region" description="Basic and acidic residues" evidence="3">
    <location>
        <begin position="310"/>
        <end position="322"/>
    </location>
</feature>
<protein>
    <submittedName>
        <fullName evidence="4">Uncharacterized protein</fullName>
    </submittedName>
</protein>
<evidence type="ECO:0000313" key="4">
    <source>
        <dbReference type="EMBL" id="KAF7726920.1"/>
    </source>
</evidence>
<dbReference type="GO" id="GO:0000398">
    <property type="term" value="P:mRNA splicing, via spliceosome"/>
    <property type="evidence" value="ECO:0007669"/>
    <property type="project" value="InterPro"/>
</dbReference>
<dbReference type="PANTHER" id="PTHR12111:SF2">
    <property type="entry name" value="SPLICING FACTOR YJU2B-RELATED"/>
    <property type="match status" value="1"/>
</dbReference>
<keyword evidence="2" id="KW-0175">Coiled coil</keyword>
<proteinExistence type="inferred from homology"/>
<dbReference type="OrthoDB" id="360327at2759"/>
<feature type="coiled-coil region" evidence="2">
    <location>
        <begin position="203"/>
        <end position="230"/>
    </location>
</feature>
<name>A0A8H7BX42_9FUNG</name>
<dbReference type="InterPro" id="IPR007590">
    <property type="entry name" value="Saf4/Yju2"/>
</dbReference>
<organism evidence="4 5">
    <name type="scientific">Apophysomyces ossiformis</name>
    <dbReference type="NCBI Taxonomy" id="679940"/>
    <lineage>
        <taxon>Eukaryota</taxon>
        <taxon>Fungi</taxon>
        <taxon>Fungi incertae sedis</taxon>
        <taxon>Mucoromycota</taxon>
        <taxon>Mucoromycotina</taxon>
        <taxon>Mucoromycetes</taxon>
        <taxon>Mucorales</taxon>
        <taxon>Mucorineae</taxon>
        <taxon>Mucoraceae</taxon>
        <taxon>Apophysomyces</taxon>
    </lineage>
</organism>
<keyword evidence="5" id="KW-1185">Reference proteome</keyword>
<dbReference type="GO" id="GO:0005684">
    <property type="term" value="C:U2-type spliceosomal complex"/>
    <property type="evidence" value="ECO:0007669"/>
    <property type="project" value="TreeGrafter"/>
</dbReference>
<dbReference type="Proteomes" id="UP000605846">
    <property type="component" value="Unassembled WGS sequence"/>
</dbReference>
<dbReference type="AlphaFoldDB" id="A0A8H7BX42"/>
<feature type="region of interest" description="Disordered" evidence="3">
    <location>
        <begin position="304"/>
        <end position="361"/>
    </location>
</feature>
<dbReference type="PANTHER" id="PTHR12111">
    <property type="entry name" value="SPLICING FACTOR YJU2"/>
    <property type="match status" value="1"/>
</dbReference>
<dbReference type="Pfam" id="PF04502">
    <property type="entry name" value="Saf4_Yju2"/>
    <property type="match status" value="1"/>
</dbReference>
<dbReference type="GO" id="GO:0071014">
    <property type="term" value="C:post-mRNA release spliceosomal complex"/>
    <property type="evidence" value="ECO:0007669"/>
    <property type="project" value="TreeGrafter"/>
</dbReference>
<evidence type="ECO:0000256" key="2">
    <source>
        <dbReference type="SAM" id="Coils"/>
    </source>
</evidence>
<sequence length="361" mass="41661">MMPLLKSLVIVFWFNKPMQPFNKYYPPDWTPEKGTVNQHVGKHPLGARARKIDQGILVVRQRYSSAFDRDAAAHFPCTGVRYNAEKKKIGNYYSTPILQFRMKCHLCSQWIEIHTDPKNAQYVVVSGARKKVEEWEPEDSEVIRLKGTTTIVDEETKEKLETDAMYRLEHGIKDKKAFDETVPVLTQIQQLNDSQWKDPYARSQELRRKFRETKKKEKAIEQETERLRDKNSLHINLLPESPSDAREAQLVEYAGRAQEDVNHRKLEKTVSPLFGQLSMNQFADDLGKRASLRTRLKTDPFLRKAGFSKTNEHQSDQAKAGKPDNVAVRPIKKMRHDKAKEVSSALVNYTDSDSDSNSNSE</sequence>